<proteinExistence type="predicted"/>
<gene>
    <name evidence="1" type="ORF">J437_LFUL013017</name>
</gene>
<reference evidence="1" key="1">
    <citation type="submission" date="2013-04" db="EMBL/GenBank/DDBJ databases">
        <authorList>
            <person name="Qu J."/>
            <person name="Murali S.C."/>
            <person name="Bandaranaike D."/>
            <person name="Bellair M."/>
            <person name="Blankenburg K."/>
            <person name="Chao H."/>
            <person name="Dinh H."/>
            <person name="Doddapaneni H."/>
            <person name="Downs B."/>
            <person name="Dugan-Rocha S."/>
            <person name="Elkadiri S."/>
            <person name="Gnanaolivu R.D."/>
            <person name="Hernandez B."/>
            <person name="Javaid M."/>
            <person name="Jayaseelan J.C."/>
            <person name="Lee S."/>
            <person name="Li M."/>
            <person name="Ming W."/>
            <person name="Munidasa M."/>
            <person name="Muniz J."/>
            <person name="Nguyen L."/>
            <person name="Ongeri F."/>
            <person name="Osuji N."/>
            <person name="Pu L.-L."/>
            <person name="Puazo M."/>
            <person name="Qu C."/>
            <person name="Quiroz J."/>
            <person name="Raj R."/>
            <person name="Weissenberger G."/>
            <person name="Xin Y."/>
            <person name="Zou X."/>
            <person name="Han Y."/>
            <person name="Richards S."/>
            <person name="Worley K."/>
            <person name="Muzny D."/>
            <person name="Gibbs R."/>
        </authorList>
    </citation>
    <scope>NUCLEOTIDE SEQUENCE</scope>
    <source>
        <strain evidence="1">Sampled in the wild</strain>
    </source>
</reference>
<keyword evidence="2" id="KW-1185">Reference proteome</keyword>
<dbReference type="EMBL" id="KZ309164">
    <property type="protein sequence ID" value="KAG8237382.1"/>
    <property type="molecule type" value="Genomic_DNA"/>
</dbReference>
<name>A0A8K0P8T4_LADFU</name>
<dbReference type="AlphaFoldDB" id="A0A8K0P8T4"/>
<protein>
    <submittedName>
        <fullName evidence="1">Uncharacterized protein</fullName>
    </submittedName>
</protein>
<evidence type="ECO:0000313" key="2">
    <source>
        <dbReference type="Proteomes" id="UP000792457"/>
    </source>
</evidence>
<accession>A0A8K0P8T4</accession>
<evidence type="ECO:0000313" key="1">
    <source>
        <dbReference type="EMBL" id="KAG8237382.1"/>
    </source>
</evidence>
<reference evidence="1" key="2">
    <citation type="submission" date="2017-10" db="EMBL/GenBank/DDBJ databases">
        <title>Ladona fulva Genome sequencing and assembly.</title>
        <authorList>
            <person name="Murali S."/>
            <person name="Richards S."/>
            <person name="Bandaranaike D."/>
            <person name="Bellair M."/>
            <person name="Blankenburg K."/>
            <person name="Chao H."/>
            <person name="Dinh H."/>
            <person name="Doddapaneni H."/>
            <person name="Dugan-Rocha S."/>
            <person name="Elkadiri S."/>
            <person name="Gnanaolivu R."/>
            <person name="Hernandez B."/>
            <person name="Skinner E."/>
            <person name="Javaid M."/>
            <person name="Lee S."/>
            <person name="Li M."/>
            <person name="Ming W."/>
            <person name="Munidasa M."/>
            <person name="Muniz J."/>
            <person name="Nguyen L."/>
            <person name="Hughes D."/>
            <person name="Osuji N."/>
            <person name="Pu L.-L."/>
            <person name="Puazo M."/>
            <person name="Qu C."/>
            <person name="Quiroz J."/>
            <person name="Raj R."/>
            <person name="Weissenberger G."/>
            <person name="Xin Y."/>
            <person name="Zou X."/>
            <person name="Han Y."/>
            <person name="Worley K."/>
            <person name="Muzny D."/>
            <person name="Gibbs R."/>
        </authorList>
    </citation>
    <scope>NUCLEOTIDE SEQUENCE</scope>
    <source>
        <strain evidence="1">Sampled in the wild</strain>
    </source>
</reference>
<organism evidence="1 2">
    <name type="scientific">Ladona fulva</name>
    <name type="common">Scarce chaser dragonfly</name>
    <name type="synonym">Libellula fulva</name>
    <dbReference type="NCBI Taxonomy" id="123851"/>
    <lineage>
        <taxon>Eukaryota</taxon>
        <taxon>Metazoa</taxon>
        <taxon>Ecdysozoa</taxon>
        <taxon>Arthropoda</taxon>
        <taxon>Hexapoda</taxon>
        <taxon>Insecta</taxon>
        <taxon>Pterygota</taxon>
        <taxon>Palaeoptera</taxon>
        <taxon>Odonata</taxon>
        <taxon>Epiprocta</taxon>
        <taxon>Anisoptera</taxon>
        <taxon>Libelluloidea</taxon>
        <taxon>Libellulidae</taxon>
        <taxon>Ladona</taxon>
    </lineage>
</organism>
<dbReference type="OrthoDB" id="8057216at2759"/>
<sequence length="122" mass="13542">MQHIGKGVIKSMRNTYGSTQTAVVYLLRELATKALEIGKIQICWRVSHTRAKVLGLRTYSSNMCRIRQVKATPNVWVEGYLASACTNHLSCVLCGRKGDKAHHPGSYMCPSKALGAIPQRRI</sequence>
<comment type="caution">
    <text evidence="1">The sequence shown here is derived from an EMBL/GenBank/DDBJ whole genome shotgun (WGS) entry which is preliminary data.</text>
</comment>
<dbReference type="Proteomes" id="UP000792457">
    <property type="component" value="Unassembled WGS sequence"/>
</dbReference>